<dbReference type="Gene3D" id="1.10.10.1100">
    <property type="entry name" value="BFD-like [2Fe-2S]-binding domain"/>
    <property type="match status" value="1"/>
</dbReference>
<dbReference type="PANTHER" id="PTHR42949">
    <property type="entry name" value="ANAEROBIC GLYCEROL-3-PHOSPHATE DEHYDROGENASE SUBUNIT B"/>
    <property type="match status" value="1"/>
</dbReference>
<keyword evidence="1" id="KW-0560">Oxidoreductase</keyword>
<gene>
    <name evidence="4" type="ORF">GCM10009680_22940</name>
</gene>
<dbReference type="PRINTS" id="PR00368">
    <property type="entry name" value="FADPNR"/>
</dbReference>
<accession>A0ABN2H6J7</accession>
<keyword evidence="5" id="KW-1185">Reference proteome</keyword>
<organism evidence="4 5">
    <name type="scientific">Streptomyces yatensis</name>
    <dbReference type="NCBI Taxonomy" id="155177"/>
    <lineage>
        <taxon>Bacteria</taxon>
        <taxon>Bacillati</taxon>
        <taxon>Actinomycetota</taxon>
        <taxon>Actinomycetes</taxon>
        <taxon>Kitasatosporales</taxon>
        <taxon>Streptomycetaceae</taxon>
        <taxon>Streptomyces</taxon>
        <taxon>Streptomyces violaceusniger group</taxon>
    </lineage>
</organism>
<evidence type="ECO:0000313" key="5">
    <source>
        <dbReference type="Proteomes" id="UP001499947"/>
    </source>
</evidence>
<dbReference type="InterPro" id="IPR023753">
    <property type="entry name" value="FAD/NAD-binding_dom"/>
</dbReference>
<dbReference type="Proteomes" id="UP001499947">
    <property type="component" value="Unassembled WGS sequence"/>
</dbReference>
<dbReference type="Gene3D" id="3.50.50.60">
    <property type="entry name" value="FAD/NAD(P)-binding domain"/>
    <property type="match status" value="3"/>
</dbReference>
<feature type="region of interest" description="Disordered" evidence="2">
    <location>
        <begin position="498"/>
        <end position="517"/>
    </location>
</feature>
<sequence length="517" mass="54260">MAVALTVAVAVAVAVAMPVAVAVAEWTARAVAGVMAMSVDPSTYDVAVVGAGPAGLSAAVGAAEAGLNVALIDAGRLPGGQYWRHDDEHPPHPGHRDGRLFARLRVRLHHQRRLGRLHYLPGHQVWLIDRPRPDTGPFTLRLNGPYDTAPVERDRVRARALVLCCGAHDRQLPLPGWDVPGVMAAGGVQALLKGHRTAAGRRAVVAGTGPFLLPVATGLAQAGVRVLAVCEANPAHGWLRHLGGAARVPAKSAEALRYAALMARHRIPYRTRAAVTEILGEDRVRGVRLDGGEVLEADLVALGWGFTPALELPLMVGADTRRDLDGSLVAVVDARQRTTVPDVLAAGETTGVGGAALAVAEGRLAALTLAAAHGLPVDSRTARRLRTTIRHGRAFAAALHSTYPVPADWTGRLTERTVVCRCEEVTYGELCRARGELGAEDPRTMKLLARPGMGWCQGRICGFAVAAVTASLTGRPATAEDLRPLSTRPFAAPVTLGELAGMADGAEEPGAEADDEP</sequence>
<dbReference type="InterPro" id="IPR017224">
    <property type="entry name" value="Opine_Oxase_asu/HCN_bsu"/>
</dbReference>
<feature type="domain" description="FAD/NAD(P)-binding" evidence="3">
    <location>
        <begin position="44"/>
        <end position="361"/>
    </location>
</feature>
<evidence type="ECO:0000313" key="4">
    <source>
        <dbReference type="EMBL" id="GAA1682807.1"/>
    </source>
</evidence>
<dbReference type="InterPro" id="IPR041854">
    <property type="entry name" value="BFD-like_2Fe2S-bd_dom_sf"/>
</dbReference>
<evidence type="ECO:0000256" key="2">
    <source>
        <dbReference type="SAM" id="MobiDB-lite"/>
    </source>
</evidence>
<dbReference type="PIRSF" id="PIRSF037495">
    <property type="entry name" value="Opine_OX_OoxA/HcnB"/>
    <property type="match status" value="1"/>
</dbReference>
<evidence type="ECO:0000259" key="3">
    <source>
        <dbReference type="Pfam" id="PF07992"/>
    </source>
</evidence>
<dbReference type="PANTHER" id="PTHR42949:SF3">
    <property type="entry name" value="ANAEROBIC GLYCEROL-3-PHOSPHATE DEHYDROGENASE SUBUNIT B"/>
    <property type="match status" value="1"/>
</dbReference>
<name>A0ABN2H6J7_9ACTN</name>
<protein>
    <submittedName>
        <fullName evidence="4">NAD(P)/FAD-dependent oxidoreductase</fullName>
    </submittedName>
</protein>
<dbReference type="CDD" id="cd19946">
    <property type="entry name" value="GlpA-like_Fer2_BFD-like"/>
    <property type="match status" value="1"/>
</dbReference>
<dbReference type="Pfam" id="PF07992">
    <property type="entry name" value="Pyr_redox_2"/>
    <property type="match status" value="1"/>
</dbReference>
<proteinExistence type="predicted"/>
<dbReference type="SUPFAM" id="SSF51905">
    <property type="entry name" value="FAD/NAD(P)-binding domain"/>
    <property type="match status" value="1"/>
</dbReference>
<dbReference type="InterPro" id="IPR051691">
    <property type="entry name" value="Metab_Enz_Cyan_OpOx_G3PDH"/>
</dbReference>
<dbReference type="EMBL" id="BAAALR010000029">
    <property type="protein sequence ID" value="GAA1682807.1"/>
    <property type="molecule type" value="Genomic_DNA"/>
</dbReference>
<comment type="caution">
    <text evidence="4">The sequence shown here is derived from an EMBL/GenBank/DDBJ whole genome shotgun (WGS) entry which is preliminary data.</text>
</comment>
<dbReference type="PRINTS" id="PR00411">
    <property type="entry name" value="PNDRDTASEI"/>
</dbReference>
<reference evidence="4 5" key="1">
    <citation type="journal article" date="2019" name="Int. J. Syst. Evol. Microbiol.">
        <title>The Global Catalogue of Microorganisms (GCM) 10K type strain sequencing project: providing services to taxonomists for standard genome sequencing and annotation.</title>
        <authorList>
            <consortium name="The Broad Institute Genomics Platform"/>
            <consortium name="The Broad Institute Genome Sequencing Center for Infectious Disease"/>
            <person name="Wu L."/>
            <person name="Ma J."/>
        </authorList>
    </citation>
    <scope>NUCLEOTIDE SEQUENCE [LARGE SCALE GENOMIC DNA]</scope>
    <source>
        <strain evidence="4 5">JCM 13244</strain>
    </source>
</reference>
<evidence type="ECO:0000256" key="1">
    <source>
        <dbReference type="ARBA" id="ARBA00023002"/>
    </source>
</evidence>
<dbReference type="InterPro" id="IPR036188">
    <property type="entry name" value="FAD/NAD-bd_sf"/>
</dbReference>
<feature type="compositionally biased region" description="Acidic residues" evidence="2">
    <location>
        <begin position="505"/>
        <end position="517"/>
    </location>
</feature>